<feature type="compositionally biased region" description="Polar residues" evidence="1">
    <location>
        <begin position="16"/>
        <end position="27"/>
    </location>
</feature>
<protein>
    <recommendedName>
        <fullName evidence="4">F-box domain-containing protein</fullName>
    </recommendedName>
</protein>
<evidence type="ECO:0000313" key="3">
    <source>
        <dbReference type="Proteomes" id="UP000807342"/>
    </source>
</evidence>
<comment type="caution">
    <text evidence="2">The sequence shown here is derived from an EMBL/GenBank/DDBJ whole genome shotgun (WGS) entry which is preliminary data.</text>
</comment>
<name>A0A9P6C0Y6_9AGAR</name>
<dbReference type="OrthoDB" id="3220023at2759"/>
<proteinExistence type="predicted"/>
<feature type="compositionally biased region" description="Basic and acidic residues" evidence="1">
    <location>
        <begin position="58"/>
        <end position="68"/>
    </location>
</feature>
<feature type="region of interest" description="Disordered" evidence="1">
    <location>
        <begin position="1"/>
        <end position="68"/>
    </location>
</feature>
<accession>A0A9P6C0Y6</accession>
<reference evidence="2" key="1">
    <citation type="submission" date="2020-11" db="EMBL/GenBank/DDBJ databases">
        <authorList>
            <consortium name="DOE Joint Genome Institute"/>
            <person name="Ahrendt S."/>
            <person name="Riley R."/>
            <person name="Andreopoulos W."/>
            <person name="Labutti K."/>
            <person name="Pangilinan J."/>
            <person name="Ruiz-Duenas F.J."/>
            <person name="Barrasa J.M."/>
            <person name="Sanchez-Garcia M."/>
            <person name="Camarero S."/>
            <person name="Miyauchi S."/>
            <person name="Serrano A."/>
            <person name="Linde D."/>
            <person name="Babiker R."/>
            <person name="Drula E."/>
            <person name="Ayuso-Fernandez I."/>
            <person name="Pacheco R."/>
            <person name="Padilla G."/>
            <person name="Ferreira P."/>
            <person name="Barriuso J."/>
            <person name="Kellner H."/>
            <person name="Castanera R."/>
            <person name="Alfaro M."/>
            <person name="Ramirez L."/>
            <person name="Pisabarro A.G."/>
            <person name="Kuo A."/>
            <person name="Tritt A."/>
            <person name="Lipzen A."/>
            <person name="He G."/>
            <person name="Yan M."/>
            <person name="Ng V."/>
            <person name="Cullen D."/>
            <person name="Martin F."/>
            <person name="Rosso M.-N."/>
            <person name="Henrissat B."/>
            <person name="Hibbett D."/>
            <person name="Martinez A.T."/>
            <person name="Grigoriev I.V."/>
        </authorList>
    </citation>
    <scope>NUCLEOTIDE SEQUENCE</scope>
    <source>
        <strain evidence="2">MF-IS2</strain>
    </source>
</reference>
<keyword evidence="3" id="KW-1185">Reference proteome</keyword>
<evidence type="ECO:0000256" key="1">
    <source>
        <dbReference type="SAM" id="MobiDB-lite"/>
    </source>
</evidence>
<gene>
    <name evidence="2" type="ORF">P691DRAFT_763046</name>
</gene>
<dbReference type="Proteomes" id="UP000807342">
    <property type="component" value="Unassembled WGS sequence"/>
</dbReference>
<feature type="compositionally biased region" description="Polar residues" evidence="1">
    <location>
        <begin position="36"/>
        <end position="54"/>
    </location>
</feature>
<sequence>MADTHDYPVRARGPISDSNSDSRSWTHISLDRPQEWFSSDQDQNMTSPDKSTIIDQPPPKEESGEEGSRLLSAGIATSTTELLSKRIRLQFSSVASNTAKHSLLPDLPLEIIAEILWQTHSFVGIFSVARTCKTLCAKLINPEATFIWRSMRIALGLPGEDFNVEFDPGAGGELRLVGVYTCRQYFQGTEQEFTVFCYNKSWLSCFLDGCPVGRGQPESHRCRMSVS</sequence>
<dbReference type="AlphaFoldDB" id="A0A9P6C0Y6"/>
<evidence type="ECO:0000313" key="2">
    <source>
        <dbReference type="EMBL" id="KAF9444848.1"/>
    </source>
</evidence>
<organism evidence="2 3">
    <name type="scientific">Macrolepiota fuliginosa MF-IS2</name>
    <dbReference type="NCBI Taxonomy" id="1400762"/>
    <lineage>
        <taxon>Eukaryota</taxon>
        <taxon>Fungi</taxon>
        <taxon>Dikarya</taxon>
        <taxon>Basidiomycota</taxon>
        <taxon>Agaricomycotina</taxon>
        <taxon>Agaricomycetes</taxon>
        <taxon>Agaricomycetidae</taxon>
        <taxon>Agaricales</taxon>
        <taxon>Agaricineae</taxon>
        <taxon>Agaricaceae</taxon>
        <taxon>Macrolepiota</taxon>
    </lineage>
</organism>
<evidence type="ECO:0008006" key="4">
    <source>
        <dbReference type="Google" id="ProtNLM"/>
    </source>
</evidence>
<dbReference type="EMBL" id="MU151344">
    <property type="protein sequence ID" value="KAF9444848.1"/>
    <property type="molecule type" value="Genomic_DNA"/>
</dbReference>